<organism evidence="1 2">
    <name type="scientific">Novosphingobium organovorum</name>
    <dbReference type="NCBI Taxonomy" id="2930092"/>
    <lineage>
        <taxon>Bacteria</taxon>
        <taxon>Pseudomonadati</taxon>
        <taxon>Pseudomonadota</taxon>
        <taxon>Alphaproteobacteria</taxon>
        <taxon>Sphingomonadales</taxon>
        <taxon>Sphingomonadaceae</taxon>
        <taxon>Novosphingobium</taxon>
    </lineage>
</organism>
<dbReference type="EMBL" id="JALHLF010000009">
    <property type="protein sequence ID" value="MCJ2181970.1"/>
    <property type="molecule type" value="Genomic_DNA"/>
</dbReference>
<name>A0ABT0BA67_9SPHN</name>
<gene>
    <name evidence="1" type="ORF">MTR62_04530</name>
</gene>
<sequence>MTTATLANPQALLGDVAAGFRAGTLVPFVGPGVSALEEHGAPLSPEELADFFATKTALPKRAKGNCWSAAQYIESTRFRDTVTVWMQEAFAAGVAPSPFHHWLAQLPLPLIVDAWYASEMHAALLASGRGDWAQVQGITRAGIGEDRWFRFYDATGAACEADTAAQATTLLYTPHGGIAPAANFLITDADYVEVLTEIDIQTPIPEEVRQRRTGLGFVFLGCPFNDQLLRIYARQIMKRSSDRHYAVVDVAKLTRNEARFLEEQNIAAIDLPLGEALAALMAA</sequence>
<evidence type="ECO:0000313" key="2">
    <source>
        <dbReference type="Proteomes" id="UP001162881"/>
    </source>
</evidence>
<proteinExistence type="predicted"/>
<evidence type="ECO:0000313" key="1">
    <source>
        <dbReference type="EMBL" id="MCJ2181970.1"/>
    </source>
</evidence>
<protein>
    <submittedName>
        <fullName evidence="1">SIR2 family protein</fullName>
    </submittedName>
</protein>
<keyword evidence="2" id="KW-1185">Reference proteome</keyword>
<accession>A0ABT0BA67</accession>
<dbReference type="Pfam" id="PF13289">
    <property type="entry name" value="SIR2_2"/>
    <property type="match status" value="1"/>
</dbReference>
<reference evidence="1" key="1">
    <citation type="submission" date="2022-03" db="EMBL/GenBank/DDBJ databases">
        <title>Identification of a novel bacterium isolated from mangrove sediments.</title>
        <authorList>
            <person name="Pan X."/>
        </authorList>
    </citation>
    <scope>NUCLEOTIDE SEQUENCE</scope>
    <source>
        <strain evidence="1">B1949</strain>
    </source>
</reference>
<dbReference type="Proteomes" id="UP001162881">
    <property type="component" value="Unassembled WGS sequence"/>
</dbReference>
<comment type="caution">
    <text evidence="1">The sequence shown here is derived from an EMBL/GenBank/DDBJ whole genome shotgun (WGS) entry which is preliminary data.</text>
</comment>